<dbReference type="PANTHER" id="PTHR11048:SF28">
    <property type="entry name" value="4-HYDROXYBENZOATE POLYPRENYLTRANSFERASE, MITOCHONDRIAL"/>
    <property type="match status" value="1"/>
</dbReference>
<gene>
    <name evidence="10" type="primary">ubiA</name>
    <name evidence="10" type="ORF">H9816_00845</name>
</gene>
<evidence type="ECO:0000256" key="9">
    <source>
        <dbReference type="SAM" id="Phobius"/>
    </source>
</evidence>
<reference evidence="10" key="2">
    <citation type="submission" date="2021-04" db="EMBL/GenBank/DDBJ databases">
        <authorList>
            <person name="Gilroy R."/>
        </authorList>
    </citation>
    <scope>NUCLEOTIDE SEQUENCE</scope>
    <source>
        <strain evidence="10">ChiHjej11B10-19426</strain>
    </source>
</reference>
<comment type="similarity">
    <text evidence="3">Belongs to the UbiA prenyltransferase family.</text>
</comment>
<keyword evidence="4" id="KW-1003">Cell membrane</keyword>
<feature type="transmembrane region" description="Helical" evidence="9">
    <location>
        <begin position="264"/>
        <end position="285"/>
    </location>
</feature>
<dbReference type="GO" id="GO:0006744">
    <property type="term" value="P:ubiquinone biosynthetic process"/>
    <property type="evidence" value="ECO:0007669"/>
    <property type="project" value="TreeGrafter"/>
</dbReference>
<feature type="transmembrane region" description="Helical" evidence="9">
    <location>
        <begin position="135"/>
        <end position="154"/>
    </location>
</feature>
<reference evidence="10" key="1">
    <citation type="journal article" date="2021" name="PeerJ">
        <title>Extensive microbial diversity within the chicken gut microbiome revealed by metagenomics and culture.</title>
        <authorList>
            <person name="Gilroy R."/>
            <person name="Ravi A."/>
            <person name="Getino M."/>
            <person name="Pursley I."/>
            <person name="Horton D.L."/>
            <person name="Alikhan N.F."/>
            <person name="Baker D."/>
            <person name="Gharbi K."/>
            <person name="Hall N."/>
            <person name="Watson M."/>
            <person name="Adriaenssens E.M."/>
            <person name="Foster-Nyarko E."/>
            <person name="Jarju S."/>
            <person name="Secka A."/>
            <person name="Antonio M."/>
            <person name="Oren A."/>
            <person name="Chaudhuri R.R."/>
            <person name="La Ragione R."/>
            <person name="Hildebrand F."/>
            <person name="Pallen M.J."/>
        </authorList>
    </citation>
    <scope>NUCLEOTIDE SEQUENCE</scope>
    <source>
        <strain evidence="10">ChiHjej11B10-19426</strain>
    </source>
</reference>
<dbReference type="InterPro" id="IPR006371">
    <property type="entry name" value="Polyprenyltransferase_UbiA-li"/>
</dbReference>
<dbReference type="InterPro" id="IPR039653">
    <property type="entry name" value="Prenyltransferase"/>
</dbReference>
<dbReference type="Pfam" id="PF01040">
    <property type="entry name" value="UbiA"/>
    <property type="match status" value="1"/>
</dbReference>
<comment type="subcellular location">
    <subcellularLocation>
        <location evidence="2">Membrane</location>
        <topology evidence="2">Multi-pass membrane protein</topology>
    </subcellularLocation>
</comment>
<feature type="transmembrane region" description="Helical" evidence="9">
    <location>
        <begin position="202"/>
        <end position="226"/>
    </location>
</feature>
<evidence type="ECO:0000256" key="3">
    <source>
        <dbReference type="ARBA" id="ARBA00005985"/>
    </source>
</evidence>
<evidence type="ECO:0000313" key="10">
    <source>
        <dbReference type="EMBL" id="HIZ14450.1"/>
    </source>
</evidence>
<feature type="transmembrane region" description="Helical" evidence="9">
    <location>
        <begin position="38"/>
        <end position="57"/>
    </location>
</feature>
<dbReference type="EMBL" id="DXCC01000003">
    <property type="protein sequence ID" value="HIZ14450.1"/>
    <property type="molecule type" value="Genomic_DNA"/>
</dbReference>
<feature type="transmembrane region" description="Helical" evidence="9">
    <location>
        <begin position="232"/>
        <end position="252"/>
    </location>
</feature>
<comment type="caution">
    <text evidence="10">The sequence shown here is derived from an EMBL/GenBank/DDBJ whole genome shotgun (WGS) entry which is preliminary data.</text>
</comment>
<feature type="transmembrane region" description="Helical" evidence="9">
    <location>
        <begin position="88"/>
        <end position="106"/>
    </location>
</feature>
<dbReference type="GO" id="GO:0016765">
    <property type="term" value="F:transferase activity, transferring alkyl or aryl (other than methyl) groups"/>
    <property type="evidence" value="ECO:0007669"/>
    <property type="project" value="InterPro"/>
</dbReference>
<dbReference type="Gene3D" id="1.20.120.1780">
    <property type="entry name" value="UbiA prenyltransferase"/>
    <property type="match status" value="1"/>
</dbReference>
<dbReference type="CDD" id="cd13959">
    <property type="entry name" value="PT_UbiA_COQ2"/>
    <property type="match status" value="1"/>
</dbReference>
<evidence type="ECO:0000256" key="2">
    <source>
        <dbReference type="ARBA" id="ARBA00004141"/>
    </source>
</evidence>
<evidence type="ECO:0000313" key="11">
    <source>
        <dbReference type="Proteomes" id="UP000824014"/>
    </source>
</evidence>
<dbReference type="InterPro" id="IPR044878">
    <property type="entry name" value="UbiA_sf"/>
</dbReference>
<evidence type="ECO:0000256" key="1">
    <source>
        <dbReference type="ARBA" id="ARBA00001946"/>
    </source>
</evidence>
<comment type="cofactor">
    <cofactor evidence="1">
        <name>Mg(2+)</name>
        <dbReference type="ChEBI" id="CHEBI:18420"/>
    </cofactor>
</comment>
<dbReference type="Proteomes" id="UP000824014">
    <property type="component" value="Unassembled WGS sequence"/>
</dbReference>
<dbReference type="NCBIfam" id="TIGR01475">
    <property type="entry name" value="ubiA_other"/>
    <property type="match status" value="1"/>
</dbReference>
<dbReference type="InterPro" id="IPR000537">
    <property type="entry name" value="UbiA_prenyltransferase"/>
</dbReference>
<evidence type="ECO:0000256" key="5">
    <source>
        <dbReference type="ARBA" id="ARBA00022679"/>
    </source>
</evidence>
<name>A0A9D2DCA0_9BACT</name>
<feature type="transmembrane region" description="Helical" evidence="9">
    <location>
        <begin position="160"/>
        <end position="181"/>
    </location>
</feature>
<proteinExistence type="inferred from homology"/>
<dbReference type="FunFam" id="1.10.357.140:FF:000008">
    <property type="entry name" value="4-hydroxybenzoate octaprenyltransferase"/>
    <property type="match status" value="1"/>
</dbReference>
<evidence type="ECO:0000256" key="8">
    <source>
        <dbReference type="ARBA" id="ARBA00023136"/>
    </source>
</evidence>
<dbReference type="GO" id="GO:0005886">
    <property type="term" value="C:plasma membrane"/>
    <property type="evidence" value="ECO:0007669"/>
    <property type="project" value="TreeGrafter"/>
</dbReference>
<dbReference type="PANTHER" id="PTHR11048">
    <property type="entry name" value="PRENYLTRANSFERASES"/>
    <property type="match status" value="1"/>
</dbReference>
<sequence>MNKVSNYASLVKFSHTIFAMPFALLAFVYALVSTATPFDWLLLVKVLVCMVSARNAAMGFNRWLDRDIDAANPRTAGRDIPAGRISPRAAMIFVVVNCVIFVLGAWWINTLALALSPVALVVLLGYSCTKRFTSLSHLVLGLALGIAPVGAYIAVTGSFAAMPCLLALAVMTWTAGFDILYSMQDVAFDRSHALHSVPARFTLVQSTLISLALHAVALVAVIGIGAGYGFGWWYWIGTALFTVILVVQHILYRPSHIDRIGATFGLVNGLASVTYALLAIIDLLVR</sequence>
<accession>A0A9D2DCA0</accession>
<feature type="transmembrane region" description="Helical" evidence="9">
    <location>
        <begin position="12"/>
        <end position="32"/>
    </location>
</feature>
<keyword evidence="6 9" id="KW-0812">Transmembrane</keyword>
<keyword evidence="8 9" id="KW-0472">Membrane</keyword>
<keyword evidence="5" id="KW-0808">Transferase</keyword>
<protein>
    <submittedName>
        <fullName evidence="10">4-hydroxybenzoate polyprenyltransferase</fullName>
    </submittedName>
</protein>
<evidence type="ECO:0000256" key="4">
    <source>
        <dbReference type="ARBA" id="ARBA00022475"/>
    </source>
</evidence>
<organism evidence="10 11">
    <name type="scientific">Candidatus Tidjanibacter faecipullorum</name>
    <dbReference type="NCBI Taxonomy" id="2838766"/>
    <lineage>
        <taxon>Bacteria</taxon>
        <taxon>Pseudomonadati</taxon>
        <taxon>Bacteroidota</taxon>
        <taxon>Bacteroidia</taxon>
        <taxon>Bacteroidales</taxon>
        <taxon>Rikenellaceae</taxon>
        <taxon>Tidjanibacter</taxon>
    </lineage>
</organism>
<evidence type="ECO:0000256" key="7">
    <source>
        <dbReference type="ARBA" id="ARBA00022989"/>
    </source>
</evidence>
<feature type="transmembrane region" description="Helical" evidence="9">
    <location>
        <begin position="112"/>
        <end position="128"/>
    </location>
</feature>
<dbReference type="Gene3D" id="1.10.357.140">
    <property type="entry name" value="UbiA prenyltransferase"/>
    <property type="match status" value="1"/>
</dbReference>
<evidence type="ECO:0000256" key="6">
    <source>
        <dbReference type="ARBA" id="ARBA00022692"/>
    </source>
</evidence>
<dbReference type="AlphaFoldDB" id="A0A9D2DCA0"/>
<keyword evidence="7 9" id="KW-1133">Transmembrane helix</keyword>